<keyword evidence="1" id="KW-0808">Transferase</keyword>
<dbReference type="InterPro" id="IPR006282">
    <property type="entry name" value="Thi_PPkinase"/>
</dbReference>
<dbReference type="GO" id="GO:0005524">
    <property type="term" value="F:ATP binding"/>
    <property type="evidence" value="ECO:0007669"/>
    <property type="project" value="UniProtKB-KW"/>
</dbReference>
<evidence type="ECO:0000256" key="2">
    <source>
        <dbReference type="ARBA" id="ARBA00022741"/>
    </source>
</evidence>
<dbReference type="PANTHER" id="PTHR13622">
    <property type="entry name" value="THIAMIN PYROPHOSPHOKINASE"/>
    <property type="match status" value="1"/>
</dbReference>
<feature type="compositionally biased region" description="Low complexity" evidence="5">
    <location>
        <begin position="91"/>
        <end position="104"/>
    </location>
</feature>
<protein>
    <submittedName>
        <fullName evidence="7">TPK-B1-binding domain-containing protein</fullName>
    </submittedName>
</protein>
<evidence type="ECO:0000256" key="5">
    <source>
        <dbReference type="SAM" id="MobiDB-lite"/>
    </source>
</evidence>
<dbReference type="InterPro" id="IPR036759">
    <property type="entry name" value="TPK_catalytic_sf"/>
</dbReference>
<evidence type="ECO:0000256" key="3">
    <source>
        <dbReference type="ARBA" id="ARBA00022777"/>
    </source>
</evidence>
<dbReference type="GO" id="GO:0030975">
    <property type="term" value="F:thiamine binding"/>
    <property type="evidence" value="ECO:0007669"/>
    <property type="project" value="InterPro"/>
</dbReference>
<accession>A0A8H6WLK4</accession>
<dbReference type="SUPFAM" id="SSF63999">
    <property type="entry name" value="Thiamin pyrophosphokinase, catalytic domain"/>
    <property type="match status" value="1"/>
</dbReference>
<sequence>MYNNDLALSTNSYSWHQSHDQATVLLLVPPTTTEADIHVEIEHSGNYIVAGLHGQPPILKGRLYAPVDANGSLWQLEPLSRSRLSARERTTSTTSTASSHSGSSFALISGSEHEFSSNFTASLETSDAEDASPFDSRSPIQTSRSVSPGHALQSLATASFSSLESLRNRSGRLLTLHLDKQSAGMWSSLIIAAAPESFSPSIADSVVYNCSDELEHRYNLDPTSLTLIGVEMLDIRREQPQAFEYFIRAWHQAHTQTATMKLVTHYVPLQATVDLPETEKSAVQGTTPYYVQCLGGESGLAQLYLEAGLLHLEGAASGLLASSASSLASLRLPIPMQGDINSTEAWKRDREAAAHYFERARTLNPSLDIPVVPPHGSRDPSDHLEMPSIDIFYNEKRNSKDVPDTSVFGNRDAGLSGEYNACEEERSLYVQPLREVDASEQARYLPQLIKGDLDSLRPDVRDFYAAQDVPIVCDSDQYSTDLMKCVAAIEEMEAKESKRYDIVLLGGLSGRLDQTIHTLSYLFKLRKKRERVFAVTDDNVGWLLDAGEHEIIIDHTVLGPTCGLLPVGIDSTILSTRGLKWNLTNHESSFDGLVSTSNHLVPDEPAVWIRTSRPIWWTAELRAITSP</sequence>
<dbReference type="SMART" id="SM00983">
    <property type="entry name" value="TPK_B1_binding"/>
    <property type="match status" value="1"/>
</dbReference>
<dbReference type="Proteomes" id="UP000613580">
    <property type="component" value="Unassembled WGS sequence"/>
</dbReference>
<gene>
    <name evidence="7" type="ORF">HMN09_00422300</name>
</gene>
<feature type="region of interest" description="Disordered" evidence="5">
    <location>
        <begin position="84"/>
        <end position="104"/>
    </location>
</feature>
<dbReference type="InterPro" id="IPR007371">
    <property type="entry name" value="TPK_catalytic"/>
</dbReference>
<dbReference type="AlphaFoldDB" id="A0A8H6WLK4"/>
<dbReference type="Pfam" id="PF04969">
    <property type="entry name" value="CS"/>
    <property type="match status" value="1"/>
</dbReference>
<dbReference type="GO" id="GO:0004788">
    <property type="term" value="F:thiamine diphosphokinase activity"/>
    <property type="evidence" value="ECO:0007669"/>
    <property type="project" value="InterPro"/>
</dbReference>
<comment type="caution">
    <text evidence="7">The sequence shown here is derived from an EMBL/GenBank/DDBJ whole genome shotgun (WGS) entry which is preliminary data.</text>
</comment>
<dbReference type="GO" id="GO:0016301">
    <property type="term" value="F:kinase activity"/>
    <property type="evidence" value="ECO:0007669"/>
    <property type="project" value="UniProtKB-KW"/>
</dbReference>
<dbReference type="SUPFAM" id="SSF49764">
    <property type="entry name" value="HSP20-like chaperones"/>
    <property type="match status" value="1"/>
</dbReference>
<keyword evidence="2" id="KW-0547">Nucleotide-binding</keyword>
<dbReference type="GO" id="GO:0009229">
    <property type="term" value="P:thiamine diphosphate biosynthetic process"/>
    <property type="evidence" value="ECO:0007669"/>
    <property type="project" value="InterPro"/>
</dbReference>
<evidence type="ECO:0000259" key="6">
    <source>
        <dbReference type="PROSITE" id="PS51203"/>
    </source>
</evidence>
<dbReference type="Gene3D" id="2.60.120.320">
    <property type="entry name" value="Thiamin pyrophosphokinase, thiamin-binding domain"/>
    <property type="match status" value="1"/>
</dbReference>
<dbReference type="Pfam" id="PF04263">
    <property type="entry name" value="TPK_catalytic"/>
    <property type="match status" value="1"/>
</dbReference>
<dbReference type="PANTHER" id="PTHR13622:SF8">
    <property type="entry name" value="THIAMIN PYROPHOSPHOKINASE 1"/>
    <property type="match status" value="1"/>
</dbReference>
<dbReference type="InterPro" id="IPR007373">
    <property type="entry name" value="Thiamin_PyroPKinase_B1-bd"/>
</dbReference>
<evidence type="ECO:0000313" key="8">
    <source>
        <dbReference type="Proteomes" id="UP000613580"/>
    </source>
</evidence>
<dbReference type="OrthoDB" id="25149at2759"/>
<dbReference type="InterPro" id="IPR036371">
    <property type="entry name" value="TPK_B1-bd_sf"/>
</dbReference>
<evidence type="ECO:0000256" key="4">
    <source>
        <dbReference type="ARBA" id="ARBA00022840"/>
    </source>
</evidence>
<dbReference type="Gene3D" id="3.40.50.10240">
    <property type="entry name" value="Thiamin pyrophosphokinase, catalytic domain"/>
    <property type="match status" value="1"/>
</dbReference>
<evidence type="ECO:0000313" key="7">
    <source>
        <dbReference type="EMBL" id="KAF7316884.1"/>
    </source>
</evidence>
<feature type="domain" description="CS" evidence="6">
    <location>
        <begin position="8"/>
        <end position="190"/>
    </location>
</feature>
<dbReference type="SUPFAM" id="SSF63862">
    <property type="entry name" value="Thiamin pyrophosphokinase, substrate-binding domain"/>
    <property type="match status" value="1"/>
</dbReference>
<dbReference type="InterPro" id="IPR007052">
    <property type="entry name" value="CS_dom"/>
</dbReference>
<reference evidence="7" key="1">
    <citation type="submission" date="2020-05" db="EMBL/GenBank/DDBJ databases">
        <title>Mycena genomes resolve the evolution of fungal bioluminescence.</title>
        <authorList>
            <person name="Tsai I.J."/>
        </authorList>
    </citation>
    <scope>NUCLEOTIDE SEQUENCE</scope>
    <source>
        <strain evidence="7">110903Hualien_Pintung</strain>
    </source>
</reference>
<dbReference type="Pfam" id="PF04265">
    <property type="entry name" value="TPK_B1_binding"/>
    <property type="match status" value="1"/>
</dbReference>
<feature type="region of interest" description="Disordered" evidence="5">
    <location>
        <begin position="119"/>
        <end position="149"/>
    </location>
</feature>
<keyword evidence="8" id="KW-1185">Reference proteome</keyword>
<dbReference type="NCBIfam" id="TIGR01378">
    <property type="entry name" value="thi_PPkinase"/>
    <property type="match status" value="1"/>
</dbReference>
<name>A0A8H6WLK4_MYCCL</name>
<proteinExistence type="predicted"/>
<dbReference type="EMBL" id="JACAZE010000005">
    <property type="protein sequence ID" value="KAF7316884.1"/>
    <property type="molecule type" value="Genomic_DNA"/>
</dbReference>
<keyword evidence="4" id="KW-0067">ATP-binding</keyword>
<dbReference type="Gene3D" id="2.60.40.790">
    <property type="match status" value="1"/>
</dbReference>
<evidence type="ECO:0000256" key="1">
    <source>
        <dbReference type="ARBA" id="ARBA00022679"/>
    </source>
</evidence>
<dbReference type="CDD" id="cd07995">
    <property type="entry name" value="TPK"/>
    <property type="match status" value="1"/>
</dbReference>
<organism evidence="7 8">
    <name type="scientific">Mycena chlorophos</name>
    <name type="common">Agaric fungus</name>
    <name type="synonym">Agaricus chlorophos</name>
    <dbReference type="NCBI Taxonomy" id="658473"/>
    <lineage>
        <taxon>Eukaryota</taxon>
        <taxon>Fungi</taxon>
        <taxon>Dikarya</taxon>
        <taxon>Basidiomycota</taxon>
        <taxon>Agaricomycotina</taxon>
        <taxon>Agaricomycetes</taxon>
        <taxon>Agaricomycetidae</taxon>
        <taxon>Agaricales</taxon>
        <taxon>Marasmiineae</taxon>
        <taxon>Mycenaceae</taxon>
        <taxon>Mycena</taxon>
    </lineage>
</organism>
<keyword evidence="3" id="KW-0418">Kinase</keyword>
<dbReference type="FunFam" id="2.60.120.320:FF:000001">
    <property type="entry name" value="Thiamine pyrophosphokinase"/>
    <property type="match status" value="1"/>
</dbReference>
<dbReference type="GO" id="GO:0006772">
    <property type="term" value="P:thiamine metabolic process"/>
    <property type="evidence" value="ECO:0007669"/>
    <property type="project" value="InterPro"/>
</dbReference>
<dbReference type="InterPro" id="IPR008978">
    <property type="entry name" value="HSP20-like_chaperone"/>
</dbReference>
<dbReference type="PROSITE" id="PS51203">
    <property type="entry name" value="CS"/>
    <property type="match status" value="1"/>
</dbReference>